<dbReference type="PROSITE" id="PS50006">
    <property type="entry name" value="FHA_DOMAIN"/>
    <property type="match status" value="1"/>
</dbReference>
<reference evidence="2 3" key="1">
    <citation type="submission" date="2021-09" db="EMBL/GenBank/DDBJ databases">
        <title>Genomic insights and catalytic innovation underlie evolution of tropane alkaloids biosynthesis.</title>
        <authorList>
            <person name="Wang Y.-J."/>
            <person name="Tian T."/>
            <person name="Huang J.-P."/>
            <person name="Huang S.-X."/>
        </authorList>
    </citation>
    <scope>NUCLEOTIDE SEQUENCE [LARGE SCALE GENOMIC DNA]</scope>
    <source>
        <strain evidence="2">KIB-2018</strain>
        <tissue evidence="2">Leaf</tissue>
    </source>
</reference>
<dbReference type="PANTHER" id="PTHR22593">
    <property type="entry name" value="TRANSMEMBRANE PROTEIN 18"/>
    <property type="match status" value="1"/>
</dbReference>
<dbReference type="Gene3D" id="2.60.200.20">
    <property type="match status" value="1"/>
</dbReference>
<dbReference type="AlphaFoldDB" id="A0AAV8TW67"/>
<organism evidence="2 3">
    <name type="scientific">Erythroxylum novogranatense</name>
    <dbReference type="NCBI Taxonomy" id="1862640"/>
    <lineage>
        <taxon>Eukaryota</taxon>
        <taxon>Viridiplantae</taxon>
        <taxon>Streptophyta</taxon>
        <taxon>Embryophyta</taxon>
        <taxon>Tracheophyta</taxon>
        <taxon>Spermatophyta</taxon>
        <taxon>Magnoliopsida</taxon>
        <taxon>eudicotyledons</taxon>
        <taxon>Gunneridae</taxon>
        <taxon>Pentapetalae</taxon>
        <taxon>rosids</taxon>
        <taxon>fabids</taxon>
        <taxon>Malpighiales</taxon>
        <taxon>Erythroxylaceae</taxon>
        <taxon>Erythroxylum</taxon>
    </lineage>
</organism>
<dbReference type="EMBL" id="JAIWQS010000003">
    <property type="protein sequence ID" value="KAJ8770174.1"/>
    <property type="molecule type" value="Genomic_DNA"/>
</dbReference>
<dbReference type="Proteomes" id="UP001159364">
    <property type="component" value="Linkage Group LG03"/>
</dbReference>
<comment type="caution">
    <text evidence="2">The sequence shown here is derived from an EMBL/GenBank/DDBJ whole genome shotgun (WGS) entry which is preliminary data.</text>
</comment>
<evidence type="ECO:0000313" key="3">
    <source>
        <dbReference type="Proteomes" id="UP001159364"/>
    </source>
</evidence>
<gene>
    <name evidence="2" type="ORF">K2173_011509</name>
</gene>
<evidence type="ECO:0000313" key="2">
    <source>
        <dbReference type="EMBL" id="KAJ8770174.1"/>
    </source>
</evidence>
<dbReference type="CDD" id="cd22691">
    <property type="entry name" value="FHA_PS1-like"/>
    <property type="match status" value="1"/>
</dbReference>
<dbReference type="InterPro" id="IPR000253">
    <property type="entry name" value="FHA_dom"/>
</dbReference>
<proteinExistence type="predicted"/>
<dbReference type="GO" id="GO:0031965">
    <property type="term" value="C:nuclear membrane"/>
    <property type="evidence" value="ECO:0007669"/>
    <property type="project" value="TreeGrafter"/>
</dbReference>
<dbReference type="PANTHER" id="PTHR22593:SF8">
    <property type="entry name" value="FHA DOMAIN-CONTAINING PROTEIN PS1"/>
    <property type="match status" value="1"/>
</dbReference>
<sequence>MGSLKEGKIVNEEKTKIPVFAVLKNGAILKNIFVINRPPSPSLESATPVADDEKPDVLIVGRHPDCNIVLMHPSISRFHLQISANPSSQKLYVTDLTSVHGTWVSEKKIEPGIAIELNEGDTLRVGGSTRLYRLHWVPLSCAFEKENPFLSEMDVAMVEEKEDENEEKETEMAQDDNFFATQLELVGETVPLVMQEKEKEESSQVIPAVAEKNGEEIQSSDSFPGGILPLLFNENSGFLGSEEIISALFTPETAYFSPCDRKEEIKAQYKNANEVMENSVVLGEVSSEAKNDHFNEQTNTPEYHPPEETRCKKENTCMETEKEYKDLMNLDSSLSLFTTEVAELSETEKRMKKRILSCLRRSTIW</sequence>
<keyword evidence="3" id="KW-1185">Reference proteome</keyword>
<dbReference type="InterPro" id="IPR008984">
    <property type="entry name" value="SMAD_FHA_dom_sf"/>
</dbReference>
<accession>A0AAV8TW67</accession>
<dbReference type="SUPFAM" id="SSF49879">
    <property type="entry name" value="SMAD/FHA domain"/>
    <property type="match status" value="1"/>
</dbReference>
<protein>
    <recommendedName>
        <fullName evidence="1">FHA domain-containing protein</fullName>
    </recommendedName>
</protein>
<evidence type="ECO:0000259" key="1">
    <source>
        <dbReference type="PROSITE" id="PS50006"/>
    </source>
</evidence>
<name>A0AAV8TW67_9ROSI</name>
<dbReference type="SMART" id="SM00240">
    <property type="entry name" value="FHA"/>
    <property type="match status" value="1"/>
</dbReference>
<dbReference type="Pfam" id="PF00498">
    <property type="entry name" value="FHA"/>
    <property type="match status" value="1"/>
</dbReference>
<feature type="domain" description="FHA" evidence="1">
    <location>
        <begin position="58"/>
        <end position="109"/>
    </location>
</feature>